<feature type="region of interest" description="Disordered" evidence="1">
    <location>
        <begin position="638"/>
        <end position="658"/>
    </location>
</feature>
<dbReference type="InterPro" id="IPR000082">
    <property type="entry name" value="SEA_dom"/>
</dbReference>
<feature type="domain" description="SEA" evidence="2">
    <location>
        <begin position="352"/>
        <end position="463"/>
    </location>
</feature>
<sequence>QNGGPDVHPHALATQLYGKENWGNILLAPSNKSRASILNMDWNSHLFVWLLFLTDTPVTNLFTHGASRNGSTTPIVITIDLATIAQLQYTTAVITSNLIYSVNSGGSERTADLSHVTVESSIGTALATEFLESTQIQHFTYQSSSPTTSSSLTELSTEPTAITKDKYSLKSNALSGSGYDLDAQTSSDQSFVFTNGLSSKFTVELTKNSLSATRHTCKSNSQFEESSLFAPSSSFTNPYKPNSTHTPTSQFQSNFLLRLNFSSKYSSVLANHYQTKFNFGSKTRFHVESSFSPIKYHLESHDMSLKMLPSESSASCPVIPRSESKYLPNRSFAAISAAFQSSYVQQFSSISFENSNYLDFKILNLNYSESLGDPSSNEYQDLKMYIKNLVEEKFRTLYSGTIVEVIKFRQGSVIVEMLIMFTIHTNTQLRKDFIQVLIDTFKNGTIGNLKLDVSSITFNGKKIFTALTSTSFTNASYEKPTISRPGIYTSAPLISESQDALSSSYNLQSTSSTTNFKHHQLQSTTGTLYETASVSPPHFFSQTTISLTSAKSGDSSPSTSPTFQATLSYDSVSENENIPSSSSVSETNMLRNTNSPSKINATIFILEDISASTSSKLTEPTSISASSKTFTFIDKSPTMSSLQHTSPSSDSNTSPKIKDTTEMVTIPFNSSAFERKNISIQSQTSIEVTINITDEYRTELITKSSSQNFTSIHIFPTTSPLKTSPTTIKNQTDQSSTMISPNYPSNTSNTSATCNSSDTVPTQDINSSSTGSTSKSNISSTASLTSESTISISPISEFVSLPLKSVPPTTNMPKTSSKMVSQLTSVLPITNSQMTTSESSHSGKNSTTPATSPLNNMNISDADLPPLTTIATAKNTTHKLTASGIIPKTTLSANVSSTTTRISLFATRVLANVSTLSQKNTALTSSKGKILSTTSSLLKPLELVAQILENNFKINRILVAGFQNESLLLEFAIKFSVPLPEELATAFSDALKANNAMLALFNMFISSIKLNGTLIYPEIINSAPRTSLTASIPASRFTSAASKLSENSAGVSTNIMPDRSASAIKTWGKNTEPTTTNLISSSMPIASSSDIYYTTTSKNSPVFRAHSVSESNSISSTTSQLFAPIKINVSEPISPTAQSTGTSSLFVPSTTYGSSYILTTSNILTSSPVTSGLSSVLSVSGQDYSNTATSETRTRSGTSDIYGSNPVFTKNNTSDSSSPTTTKATSRYGLDTTAKTTKYTEFLSQNTFNLSTAELTNISFPTVLGSSYIPHISNISAAIKLITTSRSSSVTAAGTTSGPNSKMTEIKSKNTNTDFASVPMTGSSSTFISRNIPSYGYLATKITTELNAKTTVSSNLTKNAISETISANSARTTSSAYSQLTKESIIKFSKSPDANSKTVTSIRSASPSATRATFENISIFTGQNMPKLSHITQPSTKSDISLVTTSKNKFPGSFLLTIKSAFESIVTTSSAIDTKGVSGTSSPTPSATSGSSSVTTEHETSQFYSMTTVQSTDKIKFTAAKTTMTSFPSTTHTAFGSSSSQNVSRNEIIAPSVTSTISGFGATLTTNNRFTSTSITSMTSSKFRSMTTENKTMPKSTYIPTTSSIFRILTTATTETSPLSEPSRTSQSSSNHTWSNISGPSAPSLTTSKITSSNSIVSAMSSTSEPIAHILSTKKMNGTLSTVPTIRISVTSSSEINSTISIGNTSIAHSLTLIVLC</sequence>
<feature type="compositionally biased region" description="Low complexity" evidence="1">
    <location>
        <begin position="1477"/>
        <end position="1495"/>
    </location>
</feature>
<evidence type="ECO:0000256" key="1">
    <source>
        <dbReference type="SAM" id="MobiDB-lite"/>
    </source>
</evidence>
<protein>
    <recommendedName>
        <fullName evidence="2">SEA domain-containing protein</fullName>
    </recommendedName>
</protein>
<dbReference type="SUPFAM" id="SSF82671">
    <property type="entry name" value="SEA domain"/>
    <property type="match status" value="1"/>
</dbReference>
<evidence type="ECO:0000313" key="3">
    <source>
        <dbReference type="EMBL" id="OCT84887.1"/>
    </source>
</evidence>
<evidence type="ECO:0000259" key="2">
    <source>
        <dbReference type="PROSITE" id="PS50024"/>
    </source>
</evidence>
<feature type="region of interest" description="Disordered" evidence="1">
    <location>
        <begin position="720"/>
        <end position="786"/>
    </location>
</feature>
<feature type="region of interest" description="Disordered" evidence="1">
    <location>
        <begin position="1186"/>
        <end position="1225"/>
    </location>
</feature>
<dbReference type="EMBL" id="CM004472">
    <property type="protein sequence ID" value="OCT84887.1"/>
    <property type="molecule type" value="Genomic_DNA"/>
</dbReference>
<reference evidence="4" key="1">
    <citation type="journal article" date="2016" name="Nature">
        <title>Genome evolution in the allotetraploid frog Xenopus laevis.</title>
        <authorList>
            <person name="Session A.M."/>
            <person name="Uno Y."/>
            <person name="Kwon T."/>
            <person name="Chapman J.A."/>
            <person name="Toyoda A."/>
            <person name="Takahashi S."/>
            <person name="Fukui A."/>
            <person name="Hikosaka A."/>
            <person name="Suzuki A."/>
            <person name="Kondo M."/>
            <person name="van Heeringen S.J."/>
            <person name="Quigley I."/>
            <person name="Heinz S."/>
            <person name="Ogino H."/>
            <person name="Ochi H."/>
            <person name="Hellsten U."/>
            <person name="Lyons J.B."/>
            <person name="Simakov O."/>
            <person name="Putnam N."/>
            <person name="Stites J."/>
            <person name="Kuroki Y."/>
            <person name="Tanaka T."/>
            <person name="Michiue T."/>
            <person name="Watanabe M."/>
            <person name="Bogdanovic O."/>
            <person name="Lister R."/>
            <person name="Georgiou G."/>
            <person name="Paranjpe S.S."/>
            <person name="van Kruijsbergen I."/>
            <person name="Shu S."/>
            <person name="Carlson J."/>
            <person name="Kinoshita T."/>
            <person name="Ohta Y."/>
            <person name="Mawaribuchi S."/>
            <person name="Jenkins J."/>
            <person name="Grimwood J."/>
            <person name="Schmutz J."/>
            <person name="Mitros T."/>
            <person name="Mozaffari S.V."/>
            <person name="Suzuki Y."/>
            <person name="Haramoto Y."/>
            <person name="Yamamoto T.S."/>
            <person name="Takagi C."/>
            <person name="Heald R."/>
            <person name="Miller K."/>
            <person name="Haudenschild C."/>
            <person name="Kitzman J."/>
            <person name="Nakayama T."/>
            <person name="Izutsu Y."/>
            <person name="Robert J."/>
            <person name="Fortriede J."/>
            <person name="Burns K."/>
            <person name="Lotay V."/>
            <person name="Karimi K."/>
            <person name="Yasuoka Y."/>
            <person name="Dichmann D.S."/>
            <person name="Flajnik M.F."/>
            <person name="Houston D.W."/>
            <person name="Shendure J."/>
            <person name="DuPasquier L."/>
            <person name="Vize P.D."/>
            <person name="Zorn A.M."/>
            <person name="Ito M."/>
            <person name="Marcotte E.M."/>
            <person name="Wallingford J.B."/>
            <person name="Ito Y."/>
            <person name="Asashima M."/>
            <person name="Ueno N."/>
            <person name="Matsuda Y."/>
            <person name="Veenstra G.J."/>
            <person name="Fujiyama A."/>
            <person name="Harland R.M."/>
            <person name="Taira M."/>
            <person name="Rokhsar D.S."/>
        </authorList>
    </citation>
    <scope>NUCLEOTIDE SEQUENCE [LARGE SCALE GENOMIC DNA]</scope>
    <source>
        <strain evidence="4">J</strain>
    </source>
</reference>
<name>A0A974HNQ8_XENLA</name>
<accession>A0A974HNQ8</accession>
<feature type="compositionally biased region" description="Polar residues" evidence="1">
    <location>
        <begin position="728"/>
        <end position="739"/>
    </location>
</feature>
<feature type="compositionally biased region" description="Polar residues" evidence="1">
    <location>
        <begin position="1186"/>
        <end position="1212"/>
    </location>
</feature>
<feature type="region of interest" description="Disordered" evidence="1">
    <location>
        <begin position="833"/>
        <end position="856"/>
    </location>
</feature>
<organism evidence="3 4">
    <name type="scientific">Xenopus laevis</name>
    <name type="common">African clawed frog</name>
    <dbReference type="NCBI Taxonomy" id="8355"/>
    <lineage>
        <taxon>Eukaryota</taxon>
        <taxon>Metazoa</taxon>
        <taxon>Chordata</taxon>
        <taxon>Craniata</taxon>
        <taxon>Vertebrata</taxon>
        <taxon>Euteleostomi</taxon>
        <taxon>Amphibia</taxon>
        <taxon>Batrachia</taxon>
        <taxon>Anura</taxon>
        <taxon>Pipoidea</taxon>
        <taxon>Pipidae</taxon>
        <taxon>Xenopodinae</taxon>
        <taxon>Xenopus</taxon>
        <taxon>Xenopus</taxon>
    </lineage>
</organism>
<dbReference type="Gene3D" id="3.30.70.960">
    <property type="entry name" value="SEA domain"/>
    <property type="match status" value="1"/>
</dbReference>
<evidence type="ECO:0000313" key="4">
    <source>
        <dbReference type="Proteomes" id="UP000694892"/>
    </source>
</evidence>
<feature type="compositionally biased region" description="Low complexity" evidence="1">
    <location>
        <begin position="1213"/>
        <end position="1225"/>
    </location>
</feature>
<dbReference type="Proteomes" id="UP000694892">
    <property type="component" value="Chromosome 4L"/>
</dbReference>
<proteinExistence type="predicted"/>
<feature type="region of interest" description="Disordered" evidence="1">
    <location>
        <begin position="1613"/>
        <end position="1648"/>
    </location>
</feature>
<gene>
    <name evidence="3" type="ORF">XELAEV_18023046mg</name>
</gene>
<dbReference type="PROSITE" id="PS50024">
    <property type="entry name" value="SEA"/>
    <property type="match status" value="1"/>
</dbReference>
<feature type="compositionally biased region" description="Polar residues" evidence="1">
    <location>
        <begin position="638"/>
        <end position="655"/>
    </location>
</feature>
<feature type="compositionally biased region" description="Low complexity" evidence="1">
    <location>
        <begin position="740"/>
        <end position="757"/>
    </location>
</feature>
<feature type="compositionally biased region" description="Low complexity" evidence="1">
    <location>
        <begin position="765"/>
        <end position="786"/>
    </location>
</feature>
<feature type="region of interest" description="Disordered" evidence="1">
    <location>
        <begin position="1473"/>
        <end position="1498"/>
    </location>
</feature>
<feature type="non-terminal residue" evidence="3">
    <location>
        <position position="1"/>
    </location>
</feature>
<dbReference type="Pfam" id="PF01390">
    <property type="entry name" value="SEA"/>
    <property type="match status" value="1"/>
</dbReference>
<dbReference type="InterPro" id="IPR036364">
    <property type="entry name" value="SEA_dom_sf"/>
</dbReference>